<evidence type="ECO:0000313" key="2">
    <source>
        <dbReference type="Proteomes" id="UP001499843"/>
    </source>
</evidence>
<protein>
    <submittedName>
        <fullName evidence="1">Uncharacterized protein</fullName>
    </submittedName>
</protein>
<reference evidence="1 2" key="1">
    <citation type="journal article" date="2019" name="Int. J. Syst. Evol. Microbiol.">
        <title>The Global Catalogue of Microorganisms (GCM) 10K type strain sequencing project: providing services to taxonomists for standard genome sequencing and annotation.</title>
        <authorList>
            <consortium name="The Broad Institute Genomics Platform"/>
            <consortium name="The Broad Institute Genome Sequencing Center for Infectious Disease"/>
            <person name="Wu L."/>
            <person name="Ma J."/>
        </authorList>
    </citation>
    <scope>NUCLEOTIDE SEQUENCE [LARGE SCALE GENOMIC DNA]</scope>
    <source>
        <strain evidence="1 2">JCM 16114</strain>
    </source>
</reference>
<gene>
    <name evidence="1" type="ORF">GCM10009850_020070</name>
</gene>
<dbReference type="EMBL" id="BAAAQX010000004">
    <property type="protein sequence ID" value="GAA2206549.1"/>
    <property type="molecule type" value="Genomic_DNA"/>
</dbReference>
<keyword evidence="2" id="KW-1185">Reference proteome</keyword>
<dbReference type="Proteomes" id="UP001499843">
    <property type="component" value="Unassembled WGS sequence"/>
</dbReference>
<comment type="caution">
    <text evidence="1">The sequence shown here is derived from an EMBL/GenBank/DDBJ whole genome shotgun (WGS) entry which is preliminary data.</text>
</comment>
<accession>A0ABN3CB12</accession>
<sequence>MGGPGGGAPEWSQDRGRREAVAMRLLRRIKTDVRARQNIETYTMAFILLLFAVVSVISDVVSEEVKWAAVLAGIGVLLYRATLPEQPRGGRDVLGDRADFDETPVPRLFDGVRDVRIFAPSAANLLSPYVCETLRTSVLQHQDARVRVVVLDPDRQDAVGIARRQLDESDDHQIQSLPVALGAVLERLGRMAGWKTPGKVEYRLFPYNPGFSLVLTDPEAWQGRAIVELHGAGRSTFARMHVDLTRERHERWYAYWVEQFDYLWETARQVEPTARVPEDS</sequence>
<organism evidence="1 2">
    <name type="scientific">Nonomuraea monospora</name>
    <dbReference type="NCBI Taxonomy" id="568818"/>
    <lineage>
        <taxon>Bacteria</taxon>
        <taxon>Bacillati</taxon>
        <taxon>Actinomycetota</taxon>
        <taxon>Actinomycetes</taxon>
        <taxon>Streptosporangiales</taxon>
        <taxon>Streptosporangiaceae</taxon>
        <taxon>Nonomuraea</taxon>
    </lineage>
</organism>
<evidence type="ECO:0000313" key="1">
    <source>
        <dbReference type="EMBL" id="GAA2206549.1"/>
    </source>
</evidence>
<name>A0ABN3CB12_9ACTN</name>
<proteinExistence type="predicted"/>